<feature type="non-terminal residue" evidence="2">
    <location>
        <position position="1071"/>
    </location>
</feature>
<evidence type="ECO:0000256" key="1">
    <source>
        <dbReference type="SAM" id="MobiDB-lite"/>
    </source>
</evidence>
<feature type="region of interest" description="Disordered" evidence="1">
    <location>
        <begin position="62"/>
        <end position="262"/>
    </location>
</feature>
<dbReference type="PANTHER" id="PTHR38167">
    <property type="entry name" value="C2H2-TYPE DOMAIN-CONTAINING PROTEIN"/>
    <property type="match status" value="1"/>
</dbReference>
<name>A0A9P8GGW9_AURME</name>
<evidence type="ECO:0000313" key="3">
    <source>
        <dbReference type="Proteomes" id="UP000767238"/>
    </source>
</evidence>
<proteinExistence type="predicted"/>
<dbReference type="Proteomes" id="UP000767238">
    <property type="component" value="Unassembled WGS sequence"/>
</dbReference>
<comment type="caution">
    <text evidence="2">The sequence shown here is derived from an EMBL/GenBank/DDBJ whole genome shotgun (WGS) entry which is preliminary data.</text>
</comment>
<feature type="region of interest" description="Disordered" evidence="1">
    <location>
        <begin position="1001"/>
        <end position="1032"/>
    </location>
</feature>
<feature type="compositionally biased region" description="Polar residues" evidence="1">
    <location>
        <begin position="63"/>
        <end position="75"/>
    </location>
</feature>
<dbReference type="EMBL" id="JAHFYH010000030">
    <property type="protein sequence ID" value="KAH0221981.1"/>
    <property type="molecule type" value="Genomic_DNA"/>
</dbReference>
<feature type="region of interest" description="Disordered" evidence="1">
    <location>
        <begin position="433"/>
        <end position="479"/>
    </location>
</feature>
<reference evidence="2" key="2">
    <citation type="submission" date="2021-08" db="EMBL/GenBank/DDBJ databases">
        <authorList>
            <person name="Gostincar C."/>
            <person name="Sun X."/>
            <person name="Song Z."/>
            <person name="Gunde-Cimerman N."/>
        </authorList>
    </citation>
    <scope>NUCLEOTIDE SEQUENCE</scope>
    <source>
        <strain evidence="2">EXF-8016</strain>
    </source>
</reference>
<feature type="compositionally biased region" description="Acidic residues" evidence="1">
    <location>
        <begin position="434"/>
        <end position="449"/>
    </location>
</feature>
<gene>
    <name evidence="2" type="ORF">KCV03_g4839</name>
</gene>
<dbReference type="AlphaFoldDB" id="A0A9P8GGW9"/>
<organism evidence="2 3">
    <name type="scientific">Aureobasidium melanogenum</name>
    <name type="common">Aureobasidium pullulans var. melanogenum</name>
    <dbReference type="NCBI Taxonomy" id="46634"/>
    <lineage>
        <taxon>Eukaryota</taxon>
        <taxon>Fungi</taxon>
        <taxon>Dikarya</taxon>
        <taxon>Ascomycota</taxon>
        <taxon>Pezizomycotina</taxon>
        <taxon>Dothideomycetes</taxon>
        <taxon>Dothideomycetidae</taxon>
        <taxon>Dothideales</taxon>
        <taxon>Saccotheciaceae</taxon>
        <taxon>Aureobasidium</taxon>
    </lineage>
</organism>
<sequence>MLGDWVALQILVKIADDIPGAKLTYRGIKHIIRSYNIELDKDTMDLMCEKILNSVAYLDADSETSPDQKTHTTAQACRGQHPHTGEKSIPTSLVGNSTGRQASRPPSSASSSRNSAGEQANTPSSLGLSSHHSAGEQASVPPSRGSTKEQADRPPSFACHPTTLPQTEARSFPLPRPKRARLQPGAYRVEQAPFEISDDDFDVPSEAEDSDEADIPSKTARSHELPQSHQPTALAHSQARAPTTQSALSGKDIDATRDEPDDNGELGCLLGCQGRFSDQTGLLDHYIYGKCEMLSDPSTRPQHCAYNGCDMTNSCDEARKDHWDEMHAEDAFRELSTVPWTDVERQQSLDAFTAPPDDSAGVDVLRYEYLNDPTISFPRRKLSRYTATALEQQWGQFIRRMPVDTAYNAGLVSIELHSSATIIEDFVPILDFDHDLDEPDEESNDETGDYTDQTAEQTETSHDQDPDPSPEPAYPQNVSPADMRKFEQYEKAGCVKWHRSHEKLQSRTASEICDGNPILYAKLHGRRPILVSMGVDGFSKNWSRLVEFVERYDSQYGRLELAVRLKPSEATGIRAESTVDLCPVQIGPHLFGFYDSKDFVSYHTRGARNDGIAEWERRVDAAHAISLKKTVGAKKSGGARIEPLTDAKAADAIKQLTSSKQFRGMVALELEIALDTALMKLLNDSYPHRSRISTISNIRLEVEVWVPRDTRRVLNECGVSYDDFTSQCLVVFNQDRLSRSVLERCSANRRSQCLPRILSSSADSSSPPSPTALFSQYTRQLDEIDDEVNSSTWVPTGRQWAVTRGCLLKLKYKYLNPAPRHQTPHPEHAVQTKVVPSSLDCEKKPAQDSLDEAFQAAIKAIVPERLEATRRAKARMKLNQGTTQDDPKVAEFAQVTSTTPAPTTQKLPKQKEKPLLQAAIEHLTLDRLHTVLYKALDESPKARSVFERELLAPLSPDHDDDEEEEAITAKKKSGSKRPRFEVCRWCKEEFDVTNNPEDACHHHTGELKPAKHAQRDHDITGDRQTDTDESRENNVEGFVWDCCWANSDGDGCRTTAHEIDHDHDPKKFKRS</sequence>
<dbReference type="PANTHER" id="PTHR38167:SF1">
    <property type="entry name" value="C2H2-TYPE DOMAIN-CONTAINING PROTEIN"/>
    <property type="match status" value="1"/>
</dbReference>
<feature type="compositionally biased region" description="Polar residues" evidence="1">
    <location>
        <begin position="89"/>
        <end position="101"/>
    </location>
</feature>
<evidence type="ECO:0000313" key="2">
    <source>
        <dbReference type="EMBL" id="KAH0221981.1"/>
    </source>
</evidence>
<accession>A0A9P8GGW9</accession>
<feature type="region of interest" description="Disordered" evidence="1">
    <location>
        <begin position="953"/>
        <end position="973"/>
    </location>
</feature>
<feature type="compositionally biased region" description="Low complexity" evidence="1">
    <location>
        <begin position="102"/>
        <end position="116"/>
    </location>
</feature>
<feature type="compositionally biased region" description="Acidic residues" evidence="1">
    <location>
        <begin position="196"/>
        <end position="214"/>
    </location>
</feature>
<reference evidence="2" key="1">
    <citation type="journal article" date="2021" name="J Fungi (Basel)">
        <title>Virulence traits and population genomics of the black yeast Aureobasidium melanogenum.</title>
        <authorList>
            <person name="Cernosa A."/>
            <person name="Sun X."/>
            <person name="Gostincar C."/>
            <person name="Fang C."/>
            <person name="Gunde-Cimerman N."/>
            <person name="Song Z."/>
        </authorList>
    </citation>
    <scope>NUCLEOTIDE SEQUENCE</scope>
    <source>
        <strain evidence="2">EXF-8016</strain>
    </source>
</reference>
<protein>
    <submittedName>
        <fullName evidence="2">Uncharacterized protein</fullName>
    </submittedName>
</protein>